<dbReference type="GO" id="GO:0003678">
    <property type="term" value="F:DNA helicase activity"/>
    <property type="evidence" value="ECO:0007669"/>
    <property type="project" value="InterPro"/>
</dbReference>
<dbReference type="HOGENOM" id="CLU_092990_0_0_1"/>
<accession>B9GX03</accession>
<organism evidence="5 6">
    <name type="scientific">Populus trichocarpa</name>
    <name type="common">Western balsam poplar</name>
    <name type="synonym">Populus balsamifera subsp. trichocarpa</name>
    <dbReference type="NCBI Taxonomy" id="3694"/>
    <lineage>
        <taxon>Eukaryota</taxon>
        <taxon>Viridiplantae</taxon>
        <taxon>Streptophyta</taxon>
        <taxon>Embryophyta</taxon>
        <taxon>Tracheophyta</taxon>
        <taxon>Spermatophyta</taxon>
        <taxon>Magnoliopsida</taxon>
        <taxon>eudicotyledons</taxon>
        <taxon>Gunneridae</taxon>
        <taxon>Pentapetalae</taxon>
        <taxon>rosids</taxon>
        <taxon>fabids</taxon>
        <taxon>Malpighiales</taxon>
        <taxon>Salicaceae</taxon>
        <taxon>Saliceae</taxon>
        <taxon>Populus</taxon>
    </lineage>
</organism>
<dbReference type="Proteomes" id="UP000006729">
    <property type="component" value="Chromosome 3"/>
</dbReference>
<sequence>MSTYKIRRIEVDFPLEADDCQLVYMEKKIIQSLHNRCNALLESPAATRKTPCLLCPSLAWRKSLGGYSTAPEDSNLPILVYASRTHSQLRQVIQEDQLQLCVHEEVSLLRGKVQNNTCHLNCRKREKYQCSHYSRAEVKPNPHLVDEPVDIEDLVDIGRTFGPCPYIPRELHKVNDLLFAPYNYLIDRGNKKSLTIDWDNNRLIFDEAFLLKLEKRIAEVSIESKELGFTKPGSYIYELLADLNIANDTATKTIDII</sequence>
<protein>
    <recommendedName>
        <fullName evidence="4">Helicase ATP-binding domain-containing protein</fullName>
    </recommendedName>
</protein>
<dbReference type="PANTHER" id="PTHR11472">
    <property type="entry name" value="DNA REPAIR DEAD HELICASE RAD3/XP-D SUBFAMILY MEMBER"/>
    <property type="match status" value="1"/>
</dbReference>
<evidence type="ECO:0000259" key="4">
    <source>
        <dbReference type="PROSITE" id="PS51193"/>
    </source>
</evidence>
<dbReference type="InterPro" id="IPR027417">
    <property type="entry name" value="P-loop_NTPase"/>
</dbReference>
<keyword evidence="3" id="KW-0067">ATP-binding</keyword>
<dbReference type="InterPro" id="IPR014013">
    <property type="entry name" value="Helic_SF1/SF2_ATP-bd_DinG/Rad3"/>
</dbReference>
<dbReference type="GO" id="GO:0003677">
    <property type="term" value="F:DNA binding"/>
    <property type="evidence" value="ECO:0007669"/>
    <property type="project" value="InterPro"/>
</dbReference>
<dbReference type="PANTHER" id="PTHR11472:SF34">
    <property type="entry name" value="REGULATOR OF TELOMERE ELONGATION HELICASE 1"/>
    <property type="match status" value="1"/>
</dbReference>
<evidence type="ECO:0000256" key="3">
    <source>
        <dbReference type="ARBA" id="ARBA00022840"/>
    </source>
</evidence>
<name>B9GX03_POPTR</name>
<dbReference type="InterPro" id="IPR006554">
    <property type="entry name" value="Helicase-like_DEXD_c2"/>
</dbReference>
<reference evidence="5 6" key="1">
    <citation type="journal article" date="2006" name="Science">
        <title>The genome of black cottonwood, Populus trichocarpa (Torr. &amp; Gray).</title>
        <authorList>
            <person name="Tuskan G.A."/>
            <person name="Difazio S."/>
            <person name="Jansson S."/>
            <person name="Bohlmann J."/>
            <person name="Grigoriev I."/>
            <person name="Hellsten U."/>
            <person name="Putnam N."/>
            <person name="Ralph S."/>
            <person name="Rombauts S."/>
            <person name="Salamov A."/>
            <person name="Schein J."/>
            <person name="Sterck L."/>
            <person name="Aerts A."/>
            <person name="Bhalerao R.R."/>
            <person name="Bhalerao R.P."/>
            <person name="Blaudez D."/>
            <person name="Boerjan W."/>
            <person name="Brun A."/>
            <person name="Brunner A."/>
            <person name="Busov V."/>
            <person name="Campbell M."/>
            <person name="Carlson J."/>
            <person name="Chalot M."/>
            <person name="Chapman J."/>
            <person name="Chen G.L."/>
            <person name="Cooper D."/>
            <person name="Coutinho P.M."/>
            <person name="Couturier J."/>
            <person name="Covert S."/>
            <person name="Cronk Q."/>
            <person name="Cunningham R."/>
            <person name="Davis J."/>
            <person name="Degroeve S."/>
            <person name="Dejardin A."/>
            <person name="Depamphilis C."/>
            <person name="Detter J."/>
            <person name="Dirks B."/>
            <person name="Dubchak I."/>
            <person name="Duplessis S."/>
            <person name="Ehlting J."/>
            <person name="Ellis B."/>
            <person name="Gendler K."/>
            <person name="Goodstein D."/>
            <person name="Gribskov M."/>
            <person name="Grimwood J."/>
            <person name="Groover A."/>
            <person name="Gunter L."/>
            <person name="Hamberger B."/>
            <person name="Heinze B."/>
            <person name="Helariutta Y."/>
            <person name="Henrissat B."/>
            <person name="Holligan D."/>
            <person name="Holt R."/>
            <person name="Huang W."/>
            <person name="Islam-Faridi N."/>
            <person name="Jones S."/>
            <person name="Jones-Rhoades M."/>
            <person name="Jorgensen R."/>
            <person name="Joshi C."/>
            <person name="Kangasjarvi J."/>
            <person name="Karlsson J."/>
            <person name="Kelleher C."/>
            <person name="Kirkpatrick R."/>
            <person name="Kirst M."/>
            <person name="Kohler A."/>
            <person name="Kalluri U."/>
            <person name="Larimer F."/>
            <person name="Leebens-Mack J."/>
            <person name="Leple J.C."/>
            <person name="Locascio P."/>
            <person name="Lou Y."/>
            <person name="Lucas S."/>
            <person name="Martin F."/>
            <person name="Montanini B."/>
            <person name="Napoli C."/>
            <person name="Nelson D.R."/>
            <person name="Nelson C."/>
            <person name="Nieminen K."/>
            <person name="Nilsson O."/>
            <person name="Pereda V."/>
            <person name="Peter G."/>
            <person name="Philippe R."/>
            <person name="Pilate G."/>
            <person name="Poliakov A."/>
            <person name="Razumovskaya J."/>
            <person name="Richardson P."/>
            <person name="Rinaldi C."/>
            <person name="Ritland K."/>
            <person name="Rouze P."/>
            <person name="Ryaboy D."/>
            <person name="Schmutz J."/>
            <person name="Schrader J."/>
            <person name="Segerman B."/>
            <person name="Shin H."/>
            <person name="Siddiqui A."/>
            <person name="Sterky F."/>
            <person name="Terry A."/>
            <person name="Tsai C.J."/>
            <person name="Uberbacher E."/>
            <person name="Unneberg P."/>
            <person name="Vahala J."/>
            <person name="Wall K."/>
            <person name="Wessler S."/>
            <person name="Yang G."/>
            <person name="Yin T."/>
            <person name="Douglas C."/>
            <person name="Marra M."/>
            <person name="Sandberg G."/>
            <person name="Van de Peer Y."/>
            <person name="Rokhsar D."/>
        </authorList>
    </citation>
    <scope>NUCLEOTIDE SEQUENCE [LARGE SCALE GENOMIC DNA]</scope>
    <source>
        <strain evidence="6">cv. Nisqually</strain>
    </source>
</reference>
<dbReference type="InterPro" id="IPR010614">
    <property type="entry name" value="RAD3-like_helicase_DEAD"/>
</dbReference>
<dbReference type="eggNOG" id="KOG1132">
    <property type="taxonomic scope" value="Eukaryota"/>
</dbReference>
<dbReference type="GO" id="GO:0016818">
    <property type="term" value="F:hydrolase activity, acting on acid anhydrides, in phosphorus-containing anhydrides"/>
    <property type="evidence" value="ECO:0007669"/>
    <property type="project" value="InterPro"/>
</dbReference>
<proteinExistence type="predicted"/>
<keyword evidence="6" id="KW-1185">Reference proteome</keyword>
<feature type="domain" description="Helicase ATP-binding" evidence="4">
    <location>
        <begin position="7"/>
        <end position="257"/>
    </location>
</feature>
<dbReference type="AlphaFoldDB" id="B9GX03"/>
<dbReference type="Gene3D" id="3.40.50.300">
    <property type="entry name" value="P-loop containing nucleotide triphosphate hydrolases"/>
    <property type="match status" value="1"/>
</dbReference>
<keyword evidence="1" id="KW-0547">Nucleotide-binding</keyword>
<evidence type="ECO:0000256" key="2">
    <source>
        <dbReference type="ARBA" id="ARBA00022801"/>
    </source>
</evidence>
<dbReference type="STRING" id="3694.B9GX03"/>
<dbReference type="PROSITE" id="PS51193">
    <property type="entry name" value="HELICASE_ATP_BIND_2"/>
    <property type="match status" value="1"/>
</dbReference>
<dbReference type="InterPro" id="IPR045028">
    <property type="entry name" value="DinG/Rad3-like"/>
</dbReference>
<evidence type="ECO:0000256" key="1">
    <source>
        <dbReference type="ARBA" id="ARBA00022741"/>
    </source>
</evidence>
<dbReference type="SMART" id="SM00488">
    <property type="entry name" value="DEXDc2"/>
    <property type="match status" value="1"/>
</dbReference>
<dbReference type="GO" id="GO:0005524">
    <property type="term" value="F:ATP binding"/>
    <property type="evidence" value="ECO:0007669"/>
    <property type="project" value="UniProtKB-KW"/>
</dbReference>
<evidence type="ECO:0000313" key="5">
    <source>
        <dbReference type="EMBL" id="PNT43814.1"/>
    </source>
</evidence>
<dbReference type="Pfam" id="PF06733">
    <property type="entry name" value="DEAD_2"/>
    <property type="match status" value="1"/>
</dbReference>
<keyword evidence="2" id="KW-0378">Hydrolase</keyword>
<gene>
    <name evidence="5" type="ORF">POPTR_003G055700</name>
</gene>
<dbReference type="InParanoid" id="B9GX03"/>
<evidence type="ECO:0000313" key="6">
    <source>
        <dbReference type="Proteomes" id="UP000006729"/>
    </source>
</evidence>
<dbReference type="EMBL" id="CM009292">
    <property type="protein sequence ID" value="PNT43814.1"/>
    <property type="molecule type" value="Genomic_DNA"/>
</dbReference>